<comment type="similarity">
    <text evidence="2">Belongs to the glycerophosphoryl diester phosphodiesterase family.</text>
</comment>
<evidence type="ECO:0000256" key="6">
    <source>
        <dbReference type="ARBA" id="ARBA00023136"/>
    </source>
</evidence>
<keyword evidence="6" id="KW-0472">Membrane</keyword>
<protein>
    <recommendedName>
        <fullName evidence="8">GP-PDE domain-containing protein</fullName>
    </recommendedName>
</protein>
<feature type="non-terminal residue" evidence="9">
    <location>
        <position position="1"/>
    </location>
</feature>
<dbReference type="GO" id="GO:0008889">
    <property type="term" value="F:glycerophosphodiester phosphodiesterase activity"/>
    <property type="evidence" value="ECO:0007669"/>
    <property type="project" value="TreeGrafter"/>
</dbReference>
<name>A0A5E4CR36_MARMO</name>
<dbReference type="EMBL" id="CABDUW010001848">
    <property type="protein sequence ID" value="VTJ84293.1"/>
    <property type="molecule type" value="Genomic_DNA"/>
</dbReference>
<accession>A0A5E4CR36</accession>
<dbReference type="SUPFAM" id="SSF51695">
    <property type="entry name" value="PLC-like phosphodiesterases"/>
    <property type="match status" value="1"/>
</dbReference>
<evidence type="ECO:0000256" key="2">
    <source>
        <dbReference type="ARBA" id="ARBA00007277"/>
    </source>
</evidence>
<organism evidence="9">
    <name type="scientific">Marmota monax</name>
    <name type="common">Woodchuck</name>
    <dbReference type="NCBI Taxonomy" id="9995"/>
    <lineage>
        <taxon>Eukaryota</taxon>
        <taxon>Metazoa</taxon>
        <taxon>Chordata</taxon>
        <taxon>Craniata</taxon>
        <taxon>Vertebrata</taxon>
        <taxon>Euteleostomi</taxon>
        <taxon>Mammalia</taxon>
        <taxon>Eutheria</taxon>
        <taxon>Euarchontoglires</taxon>
        <taxon>Glires</taxon>
        <taxon>Rodentia</taxon>
        <taxon>Sciuromorpha</taxon>
        <taxon>Sciuridae</taxon>
        <taxon>Xerinae</taxon>
        <taxon>Marmotini</taxon>
        <taxon>Marmota</taxon>
    </lineage>
</organism>
<dbReference type="InterPro" id="IPR030395">
    <property type="entry name" value="GP_PDE_dom"/>
</dbReference>
<keyword evidence="4" id="KW-0378">Hydrolase</keyword>
<dbReference type="GO" id="GO:0006629">
    <property type="term" value="P:lipid metabolic process"/>
    <property type="evidence" value="ECO:0007669"/>
    <property type="project" value="InterPro"/>
</dbReference>
<dbReference type="PANTHER" id="PTHR23344">
    <property type="entry name" value="GLYCEROPHOSPHORYL DIESTER PHOSPHODIESTERASE"/>
    <property type="match status" value="1"/>
</dbReference>
<dbReference type="InterPro" id="IPR017946">
    <property type="entry name" value="PLC-like_Pdiesterase_TIM-brl"/>
</dbReference>
<feature type="domain" description="GP-PDE" evidence="8">
    <location>
        <begin position="1"/>
        <end position="52"/>
    </location>
</feature>
<sequence>FDHVPYLMHDYDLRRTTNIKEVLPEDAFKHPAFFTWDFLKTLNAGKWFIKPE</sequence>
<comment type="subcellular location">
    <subcellularLocation>
        <location evidence="1">Membrane</location>
        <topology evidence="1">Multi-pass membrane protein</topology>
    </subcellularLocation>
</comment>
<evidence type="ECO:0000256" key="1">
    <source>
        <dbReference type="ARBA" id="ARBA00004141"/>
    </source>
</evidence>
<dbReference type="PANTHER" id="PTHR23344:SF13">
    <property type="entry name" value="GLYCEROPHOSPHODIESTER PHOSPHODIESTERASE DOMAIN-CONTAINING PROTEIN 4"/>
    <property type="match status" value="1"/>
</dbReference>
<comment type="caution">
    <text evidence="9">The sequence shown here is derived from an EMBL/GenBank/DDBJ whole genome shotgun (WGS) entry which is preliminary data.</text>
</comment>
<keyword evidence="5" id="KW-1133">Transmembrane helix</keyword>
<evidence type="ECO:0000256" key="3">
    <source>
        <dbReference type="ARBA" id="ARBA00022692"/>
    </source>
</evidence>
<evidence type="ECO:0000256" key="7">
    <source>
        <dbReference type="ARBA" id="ARBA00023180"/>
    </source>
</evidence>
<dbReference type="AlphaFoldDB" id="A0A5E4CR36"/>
<dbReference type="Gene3D" id="3.20.20.190">
    <property type="entry name" value="Phosphatidylinositol (PI) phosphodiesterase"/>
    <property type="match status" value="1"/>
</dbReference>
<evidence type="ECO:0000259" key="8">
    <source>
        <dbReference type="PROSITE" id="PS51704"/>
    </source>
</evidence>
<evidence type="ECO:0000256" key="4">
    <source>
        <dbReference type="ARBA" id="ARBA00022801"/>
    </source>
</evidence>
<dbReference type="PROSITE" id="PS51704">
    <property type="entry name" value="GP_PDE"/>
    <property type="match status" value="1"/>
</dbReference>
<dbReference type="GO" id="GO:0016020">
    <property type="term" value="C:membrane"/>
    <property type="evidence" value="ECO:0007669"/>
    <property type="project" value="UniProtKB-SubCell"/>
</dbReference>
<keyword evidence="3" id="KW-0812">Transmembrane</keyword>
<keyword evidence="7" id="KW-0325">Glycoprotein</keyword>
<gene>
    <name evidence="9" type="ORF">MONAX_5E026759</name>
</gene>
<evidence type="ECO:0000256" key="5">
    <source>
        <dbReference type="ARBA" id="ARBA00022989"/>
    </source>
</evidence>
<proteinExistence type="inferred from homology"/>
<reference evidence="9" key="1">
    <citation type="submission" date="2019-04" db="EMBL/GenBank/DDBJ databases">
        <authorList>
            <person name="Alioto T."/>
            <person name="Alioto T."/>
        </authorList>
    </citation>
    <scope>NUCLEOTIDE SEQUENCE [LARGE SCALE GENOMIC DNA]</scope>
</reference>
<evidence type="ECO:0000313" key="9">
    <source>
        <dbReference type="EMBL" id="VTJ84293.1"/>
    </source>
</evidence>
<feature type="non-terminal residue" evidence="9">
    <location>
        <position position="52"/>
    </location>
</feature>